<protein>
    <submittedName>
        <fullName evidence="2">Uncharacterized protein</fullName>
    </submittedName>
</protein>
<dbReference type="Pfam" id="PF01183">
    <property type="entry name" value="Glyco_hydro_25"/>
    <property type="match status" value="1"/>
</dbReference>
<dbReference type="SUPFAM" id="SSF51445">
    <property type="entry name" value="(Trans)glycosidases"/>
    <property type="match status" value="1"/>
</dbReference>
<dbReference type="RefSeq" id="WP_155441111.1">
    <property type="nucleotide sequence ID" value="NZ_WNLA01000017.1"/>
</dbReference>
<dbReference type="OrthoDB" id="9802228at2"/>
<dbReference type="AlphaFoldDB" id="A0A6L6Q676"/>
<dbReference type="PANTHER" id="PTHR34135:SF2">
    <property type="entry name" value="LYSOZYME"/>
    <property type="match status" value="1"/>
</dbReference>
<dbReference type="GO" id="GO:0003796">
    <property type="term" value="F:lysozyme activity"/>
    <property type="evidence" value="ECO:0007669"/>
    <property type="project" value="InterPro"/>
</dbReference>
<dbReference type="PANTHER" id="PTHR34135">
    <property type="entry name" value="LYSOZYME"/>
    <property type="match status" value="1"/>
</dbReference>
<dbReference type="GO" id="GO:0009253">
    <property type="term" value="P:peptidoglycan catabolic process"/>
    <property type="evidence" value="ECO:0007669"/>
    <property type="project" value="InterPro"/>
</dbReference>
<name>A0A6L6Q676_9BURK</name>
<dbReference type="InterPro" id="IPR017853">
    <property type="entry name" value="GH"/>
</dbReference>
<comment type="similarity">
    <text evidence="1">Belongs to the glycosyl hydrolase 25 family.</text>
</comment>
<keyword evidence="3" id="KW-1185">Reference proteome</keyword>
<dbReference type="EMBL" id="WNLA01000017">
    <property type="protein sequence ID" value="MTW04771.1"/>
    <property type="molecule type" value="Genomic_DNA"/>
</dbReference>
<sequence>MLKGIDVYAGDGAIEWHRVADDGNAFAFVRGAYGDTLDKSAPPNAAAARAVGMKVGVYHFFRARIDPKIQLQTLIQALDLANVGPGDLPPVIDIEDNPKYDGPWDTRDNAAYLAGVADWVAQVHQRIGRAPIIYTRASFWAQLDNPAGYSACPLWVASYRPDTPTLPSGWPAYAFWQYSDAGTVQGVAGHADVNYFNGDAARLKTLLI</sequence>
<dbReference type="GO" id="GO:0016052">
    <property type="term" value="P:carbohydrate catabolic process"/>
    <property type="evidence" value="ECO:0007669"/>
    <property type="project" value="TreeGrafter"/>
</dbReference>
<dbReference type="Gene3D" id="3.20.20.80">
    <property type="entry name" value="Glycosidases"/>
    <property type="match status" value="1"/>
</dbReference>
<dbReference type="GO" id="GO:0016998">
    <property type="term" value="P:cell wall macromolecule catabolic process"/>
    <property type="evidence" value="ECO:0007669"/>
    <property type="project" value="InterPro"/>
</dbReference>
<accession>A0A6L6Q676</accession>
<evidence type="ECO:0000256" key="1">
    <source>
        <dbReference type="ARBA" id="ARBA00010646"/>
    </source>
</evidence>
<organism evidence="2 3">
    <name type="scientific">Pseudoduganella ginsengisoli</name>
    <dbReference type="NCBI Taxonomy" id="1462440"/>
    <lineage>
        <taxon>Bacteria</taxon>
        <taxon>Pseudomonadati</taxon>
        <taxon>Pseudomonadota</taxon>
        <taxon>Betaproteobacteria</taxon>
        <taxon>Burkholderiales</taxon>
        <taxon>Oxalobacteraceae</taxon>
        <taxon>Telluria group</taxon>
        <taxon>Pseudoduganella</taxon>
    </lineage>
</organism>
<dbReference type="InterPro" id="IPR002053">
    <property type="entry name" value="Glyco_hydro_25"/>
</dbReference>
<reference evidence="2 3" key="1">
    <citation type="submission" date="2019-11" db="EMBL/GenBank/DDBJ databases">
        <title>Type strains purchased from KCTC, JCM and DSMZ.</title>
        <authorList>
            <person name="Lu H."/>
        </authorList>
    </citation>
    <scope>NUCLEOTIDE SEQUENCE [LARGE SCALE GENOMIC DNA]</scope>
    <source>
        <strain evidence="2 3">KCTC 42409</strain>
    </source>
</reference>
<dbReference type="PROSITE" id="PS51904">
    <property type="entry name" value="GLYCOSYL_HYDROL_F25_2"/>
    <property type="match status" value="1"/>
</dbReference>
<dbReference type="Proteomes" id="UP000484015">
    <property type="component" value="Unassembled WGS sequence"/>
</dbReference>
<evidence type="ECO:0000313" key="3">
    <source>
        <dbReference type="Proteomes" id="UP000484015"/>
    </source>
</evidence>
<comment type="caution">
    <text evidence="2">The sequence shown here is derived from an EMBL/GenBank/DDBJ whole genome shotgun (WGS) entry which is preliminary data.</text>
</comment>
<gene>
    <name evidence="2" type="ORF">GM668_22100</name>
</gene>
<dbReference type="CDD" id="cd00599">
    <property type="entry name" value="GH25_muramidase"/>
    <property type="match status" value="1"/>
</dbReference>
<evidence type="ECO:0000313" key="2">
    <source>
        <dbReference type="EMBL" id="MTW04771.1"/>
    </source>
</evidence>
<proteinExistence type="inferred from homology"/>